<dbReference type="OrthoDB" id="127333at2"/>
<keyword evidence="2" id="KW-1185">Reference proteome</keyword>
<evidence type="ECO:0008006" key="3">
    <source>
        <dbReference type="Google" id="ProtNLM"/>
    </source>
</evidence>
<proteinExistence type="predicted"/>
<protein>
    <recommendedName>
        <fullName evidence="3">Sulfatase</fullName>
    </recommendedName>
</protein>
<dbReference type="Proteomes" id="UP000316095">
    <property type="component" value="Unassembled WGS sequence"/>
</dbReference>
<dbReference type="Pfam" id="PF07394">
    <property type="entry name" value="DUF1501"/>
    <property type="match status" value="1"/>
</dbReference>
<dbReference type="AlphaFoldDB" id="A0A5C5XCK0"/>
<dbReference type="PROSITE" id="PS51318">
    <property type="entry name" value="TAT"/>
    <property type="match status" value="1"/>
</dbReference>
<dbReference type="EMBL" id="SJPG01000001">
    <property type="protein sequence ID" value="TWT60339.1"/>
    <property type="molecule type" value="Genomic_DNA"/>
</dbReference>
<dbReference type="InterPro" id="IPR006311">
    <property type="entry name" value="TAT_signal"/>
</dbReference>
<name>A0A5C5XCK0_9PLAN</name>
<gene>
    <name evidence="1" type="ORF">Pan54_10530</name>
</gene>
<dbReference type="PANTHER" id="PTHR43737:SF1">
    <property type="entry name" value="DUF1501 DOMAIN-CONTAINING PROTEIN"/>
    <property type="match status" value="1"/>
</dbReference>
<dbReference type="InterPro" id="IPR017850">
    <property type="entry name" value="Alkaline_phosphatase_core_sf"/>
</dbReference>
<reference evidence="1 2" key="1">
    <citation type="submission" date="2019-02" db="EMBL/GenBank/DDBJ databases">
        <title>Deep-cultivation of Planctomycetes and their phenomic and genomic characterization uncovers novel biology.</title>
        <authorList>
            <person name="Wiegand S."/>
            <person name="Jogler M."/>
            <person name="Boedeker C."/>
            <person name="Pinto D."/>
            <person name="Vollmers J."/>
            <person name="Rivas-Marin E."/>
            <person name="Kohn T."/>
            <person name="Peeters S.H."/>
            <person name="Heuer A."/>
            <person name="Rast P."/>
            <person name="Oberbeckmann S."/>
            <person name="Bunk B."/>
            <person name="Jeske O."/>
            <person name="Meyerdierks A."/>
            <person name="Storesund J.E."/>
            <person name="Kallscheuer N."/>
            <person name="Luecker S."/>
            <person name="Lage O.M."/>
            <person name="Pohl T."/>
            <person name="Merkel B.J."/>
            <person name="Hornburger P."/>
            <person name="Mueller R.-W."/>
            <person name="Bruemmer F."/>
            <person name="Labrenz M."/>
            <person name="Spormann A.M."/>
            <person name="Op Den Camp H."/>
            <person name="Overmann J."/>
            <person name="Amann R."/>
            <person name="Jetten M.S.M."/>
            <person name="Mascher T."/>
            <person name="Medema M.H."/>
            <person name="Devos D.P."/>
            <person name="Kaster A.-K."/>
            <person name="Ovreas L."/>
            <person name="Rohde M."/>
            <person name="Galperin M.Y."/>
            <person name="Jogler C."/>
        </authorList>
    </citation>
    <scope>NUCLEOTIDE SEQUENCE [LARGE SCALE GENOMIC DNA]</scope>
    <source>
        <strain evidence="1 2">Pan54</strain>
    </source>
</reference>
<accession>A0A5C5XCK0</accession>
<dbReference type="InterPro" id="IPR010869">
    <property type="entry name" value="DUF1501"/>
</dbReference>
<sequence length="426" mass="46998">MSIDRIGNLFSGLSRRDLLKASTALGVSFLLPTLSARAAEKRGNERAKSFITLWMNGGPSQLETWDPHPGTAIGGPTQEISTTFSGVNIAADYPMMAEQLQHLSLIRSLVSKEGDHERGTYFMKTGYRPDPTVIHPSIGALIPHQLETKGLEVPPYVSLGDGQWPGRGGYLGDQFDAFRVFEPGRSVQNMRARVGDKRQTDRLEGLDILAKSFRKGRQYQSEKSLHQDTVERALTMMSSDQLKAFEIEDEPESIRNKYGDSRFGRGCLVARRLIETGVRVVEVTLNGFDSHASNFEAHTNRAADLDKAFAMLVQELRDRDLYDSTIVLCIGEFGRTPKINPLDGRDHWPNGFSTLIGGGGLRSGVLIGETDPTGMATDPKDPIKVQDLYATILNQFAIDPGEELMTPIGRPLHLCEGTPLMQLLDA</sequence>
<comment type="caution">
    <text evidence="1">The sequence shown here is derived from an EMBL/GenBank/DDBJ whole genome shotgun (WGS) entry which is preliminary data.</text>
</comment>
<evidence type="ECO:0000313" key="1">
    <source>
        <dbReference type="EMBL" id="TWT60339.1"/>
    </source>
</evidence>
<evidence type="ECO:0000313" key="2">
    <source>
        <dbReference type="Proteomes" id="UP000316095"/>
    </source>
</evidence>
<dbReference type="RefSeq" id="WP_146502479.1">
    <property type="nucleotide sequence ID" value="NZ_SJPG01000001.1"/>
</dbReference>
<dbReference type="SUPFAM" id="SSF53649">
    <property type="entry name" value="Alkaline phosphatase-like"/>
    <property type="match status" value="1"/>
</dbReference>
<dbReference type="PANTHER" id="PTHR43737">
    <property type="entry name" value="BLL7424 PROTEIN"/>
    <property type="match status" value="1"/>
</dbReference>
<organism evidence="1 2">
    <name type="scientific">Rubinisphaera italica</name>
    <dbReference type="NCBI Taxonomy" id="2527969"/>
    <lineage>
        <taxon>Bacteria</taxon>
        <taxon>Pseudomonadati</taxon>
        <taxon>Planctomycetota</taxon>
        <taxon>Planctomycetia</taxon>
        <taxon>Planctomycetales</taxon>
        <taxon>Planctomycetaceae</taxon>
        <taxon>Rubinisphaera</taxon>
    </lineage>
</organism>